<keyword evidence="2" id="KW-0255">Endonuclease</keyword>
<keyword evidence="2" id="KW-0540">Nuclease</keyword>
<dbReference type="RefSeq" id="WP_060968116.1">
    <property type="nucleotide sequence ID" value="NZ_LNJP01000003.1"/>
</dbReference>
<evidence type="ECO:0000313" key="3">
    <source>
        <dbReference type="Proteomes" id="UP000070434"/>
    </source>
</evidence>
<organism evidence="2 3">
    <name type="scientific">Burkholderia anthina</name>
    <dbReference type="NCBI Taxonomy" id="179879"/>
    <lineage>
        <taxon>Bacteria</taxon>
        <taxon>Pseudomonadati</taxon>
        <taxon>Pseudomonadota</taxon>
        <taxon>Betaproteobacteria</taxon>
        <taxon>Burkholderiales</taxon>
        <taxon>Burkholderiaceae</taxon>
        <taxon>Burkholderia</taxon>
        <taxon>Burkholderia cepacia complex</taxon>
    </lineage>
</organism>
<proteinExistence type="predicted"/>
<dbReference type="AlphaFoldDB" id="A0AAW3PSB5"/>
<sequence length="326" mass="36808">MSKGQRVFRSTESLAEEAVTRDAIAPFLAARGYQVLHDKRKQMGTAISQFVRVRGDDGLELQMRVRLCWRWSGERATKGKYAAAQLRARLIKGNWDGTLAAIVERDLTEGNTHHLLVQREGAEIVFAALIPREELAPIWRGQRDVSSHLIAKGALGRMSKNHAMNGTSPTVWLQDDRWPRGHEVADVLWNWPGVVDLAKIPIDSTATEDYVDDTYDDCPVVDSWLIGSDGAERRLAVRSEVKRDPKVRCAVLARTDACERVGCGHRQRYRGFLDVHHILGAEKGDRVWNCVALCPNCHRDAHYSTDADTLNREFLDYAKRFNPSPQ</sequence>
<reference evidence="2 3" key="1">
    <citation type="submission" date="2015-11" db="EMBL/GenBank/DDBJ databases">
        <authorList>
            <person name="Sahl J."/>
            <person name="Wagner D."/>
            <person name="Keim P."/>
        </authorList>
    </citation>
    <scope>NUCLEOTIDE SEQUENCE [LARGE SCALE GENOMIC DNA]</scope>
    <source>
        <strain evidence="2 3">AZ-4-2-10-S1-D7</strain>
    </source>
</reference>
<dbReference type="Proteomes" id="UP000070434">
    <property type="component" value="Unassembled WGS sequence"/>
</dbReference>
<protein>
    <submittedName>
        <fullName evidence="2">Endonuclease</fullName>
    </submittedName>
</protein>
<comment type="caution">
    <text evidence="2">The sequence shown here is derived from an EMBL/GenBank/DDBJ whole genome shotgun (WGS) entry which is preliminary data.</text>
</comment>
<dbReference type="GO" id="GO:0004519">
    <property type="term" value="F:endonuclease activity"/>
    <property type="evidence" value="ECO:0007669"/>
    <property type="project" value="UniProtKB-KW"/>
</dbReference>
<gene>
    <name evidence="2" type="ORF">WS64_25655</name>
</gene>
<name>A0AAW3PSB5_9BURK</name>
<keyword evidence="2" id="KW-0378">Hydrolase</keyword>
<dbReference type="InterPro" id="IPR003615">
    <property type="entry name" value="HNH_nuc"/>
</dbReference>
<feature type="domain" description="HNH nuclease" evidence="1">
    <location>
        <begin position="246"/>
        <end position="299"/>
    </location>
</feature>
<evidence type="ECO:0000313" key="2">
    <source>
        <dbReference type="EMBL" id="KWZ31650.1"/>
    </source>
</evidence>
<dbReference type="CDD" id="cd00085">
    <property type="entry name" value="HNHc"/>
    <property type="match status" value="1"/>
</dbReference>
<evidence type="ECO:0000259" key="1">
    <source>
        <dbReference type="SMART" id="SM00507"/>
    </source>
</evidence>
<dbReference type="EMBL" id="LNJP01000003">
    <property type="protein sequence ID" value="KWZ31650.1"/>
    <property type="molecule type" value="Genomic_DNA"/>
</dbReference>
<accession>A0AAW3PSB5</accession>
<dbReference type="SMART" id="SM00507">
    <property type="entry name" value="HNHc"/>
    <property type="match status" value="1"/>
</dbReference>